<comment type="caution">
    <text evidence="11">The sequence shown here is derived from an EMBL/GenBank/DDBJ whole genome shotgun (WGS) entry which is preliminary data.</text>
</comment>
<evidence type="ECO:0000256" key="2">
    <source>
        <dbReference type="ARBA" id="ARBA00022555"/>
    </source>
</evidence>
<keyword evidence="12" id="KW-1185">Reference proteome</keyword>
<dbReference type="GO" id="GO:0004045">
    <property type="term" value="F:peptidyl-tRNA hydrolase activity"/>
    <property type="evidence" value="ECO:0007669"/>
    <property type="project" value="UniProtKB-UniRule"/>
</dbReference>
<dbReference type="FunFam" id="3.40.50.1470:FF:000001">
    <property type="entry name" value="Peptidyl-tRNA hydrolase"/>
    <property type="match status" value="1"/>
</dbReference>
<evidence type="ECO:0000256" key="3">
    <source>
        <dbReference type="ARBA" id="ARBA00022801"/>
    </source>
</evidence>
<protein>
    <recommendedName>
        <fullName evidence="7 8">Peptidyl-tRNA hydrolase</fullName>
        <shortName evidence="8">Pth</shortName>
        <ecNumber evidence="1 8">3.1.1.29</ecNumber>
    </recommendedName>
</protein>
<dbReference type="InterPro" id="IPR018171">
    <property type="entry name" value="Pept_tRNA_hydro_CS"/>
</dbReference>
<evidence type="ECO:0000313" key="12">
    <source>
        <dbReference type="Proteomes" id="UP000601522"/>
    </source>
</evidence>
<comment type="subunit">
    <text evidence="8">Monomer.</text>
</comment>
<evidence type="ECO:0000256" key="8">
    <source>
        <dbReference type="HAMAP-Rule" id="MF_00083"/>
    </source>
</evidence>
<feature type="active site" description="Proton acceptor" evidence="8">
    <location>
        <position position="19"/>
    </location>
</feature>
<evidence type="ECO:0000256" key="7">
    <source>
        <dbReference type="ARBA" id="ARBA00050038"/>
    </source>
</evidence>
<feature type="binding site" evidence="8">
    <location>
        <position position="66"/>
    </location>
    <ligand>
        <name>tRNA</name>
        <dbReference type="ChEBI" id="CHEBI:17843"/>
    </ligand>
</feature>
<accession>A0A926EZG6</accession>
<dbReference type="EMBL" id="JACRTK010000003">
    <property type="protein sequence ID" value="MBC8591233.1"/>
    <property type="molecule type" value="Genomic_DNA"/>
</dbReference>
<dbReference type="Proteomes" id="UP000601522">
    <property type="component" value="Unassembled WGS sequence"/>
</dbReference>
<dbReference type="Gene3D" id="3.40.50.1470">
    <property type="entry name" value="Peptidyl-tRNA hydrolase"/>
    <property type="match status" value="1"/>
</dbReference>
<comment type="subcellular location">
    <subcellularLocation>
        <location evidence="8">Cytoplasm</location>
    </subcellularLocation>
</comment>
<evidence type="ECO:0000256" key="4">
    <source>
        <dbReference type="ARBA" id="ARBA00022884"/>
    </source>
</evidence>
<feature type="binding site" evidence="8">
    <location>
        <position position="112"/>
    </location>
    <ligand>
        <name>tRNA</name>
        <dbReference type="ChEBI" id="CHEBI:17843"/>
    </ligand>
</feature>
<comment type="function">
    <text evidence="8">Hydrolyzes ribosome-free peptidyl-tRNAs (with 1 or more amino acids incorporated), which drop off the ribosome during protein synthesis, or as a result of ribosome stalling.</text>
</comment>
<organism evidence="11 12">
    <name type="scientific">Wansuia hejianensis</name>
    <dbReference type="NCBI Taxonomy" id="2763667"/>
    <lineage>
        <taxon>Bacteria</taxon>
        <taxon>Bacillati</taxon>
        <taxon>Bacillota</taxon>
        <taxon>Clostridia</taxon>
        <taxon>Lachnospirales</taxon>
        <taxon>Lachnospiraceae</taxon>
        <taxon>Wansuia</taxon>
    </lineage>
</organism>
<dbReference type="GO" id="GO:0005737">
    <property type="term" value="C:cytoplasm"/>
    <property type="evidence" value="ECO:0007669"/>
    <property type="project" value="UniProtKB-SubCell"/>
</dbReference>
<evidence type="ECO:0000313" key="11">
    <source>
        <dbReference type="EMBL" id="MBC8591233.1"/>
    </source>
</evidence>
<keyword evidence="4 8" id="KW-0694">RNA-binding</keyword>
<keyword evidence="8" id="KW-0963">Cytoplasm</keyword>
<dbReference type="InterPro" id="IPR036416">
    <property type="entry name" value="Pept_tRNA_hydro_sf"/>
</dbReference>
<dbReference type="NCBIfam" id="TIGR00447">
    <property type="entry name" value="pth"/>
    <property type="match status" value="1"/>
</dbReference>
<evidence type="ECO:0000256" key="5">
    <source>
        <dbReference type="ARBA" id="ARBA00038063"/>
    </source>
</evidence>
<feature type="site" description="Discriminates between blocked and unblocked aminoacyl-tRNA" evidence="8">
    <location>
        <position position="9"/>
    </location>
</feature>
<dbReference type="CDD" id="cd00462">
    <property type="entry name" value="PTH"/>
    <property type="match status" value="1"/>
</dbReference>
<comment type="catalytic activity">
    <reaction evidence="6 8 9">
        <text>an N-acyl-L-alpha-aminoacyl-tRNA + H2O = an N-acyl-L-amino acid + a tRNA + H(+)</text>
        <dbReference type="Rhea" id="RHEA:54448"/>
        <dbReference type="Rhea" id="RHEA-COMP:10123"/>
        <dbReference type="Rhea" id="RHEA-COMP:13883"/>
        <dbReference type="ChEBI" id="CHEBI:15377"/>
        <dbReference type="ChEBI" id="CHEBI:15378"/>
        <dbReference type="ChEBI" id="CHEBI:59874"/>
        <dbReference type="ChEBI" id="CHEBI:78442"/>
        <dbReference type="ChEBI" id="CHEBI:138191"/>
        <dbReference type="EC" id="3.1.1.29"/>
    </reaction>
</comment>
<dbReference type="HAMAP" id="MF_00083">
    <property type="entry name" value="Pept_tRNA_hydro_bact"/>
    <property type="match status" value="1"/>
</dbReference>
<dbReference type="PANTHER" id="PTHR17224:SF1">
    <property type="entry name" value="PEPTIDYL-TRNA HYDROLASE"/>
    <property type="match status" value="1"/>
</dbReference>
<feature type="binding site" evidence="8">
    <location>
        <position position="64"/>
    </location>
    <ligand>
        <name>tRNA</name>
        <dbReference type="ChEBI" id="CHEBI:17843"/>
    </ligand>
</feature>
<dbReference type="SUPFAM" id="SSF53178">
    <property type="entry name" value="Peptidyl-tRNA hydrolase-like"/>
    <property type="match status" value="1"/>
</dbReference>
<dbReference type="PANTHER" id="PTHR17224">
    <property type="entry name" value="PEPTIDYL-TRNA HYDROLASE"/>
    <property type="match status" value="1"/>
</dbReference>
<dbReference type="RefSeq" id="WP_249324095.1">
    <property type="nucleotide sequence ID" value="NZ_JACRTK010000003.1"/>
</dbReference>
<keyword evidence="2 8" id="KW-0820">tRNA-binding</keyword>
<gene>
    <name evidence="8" type="primary">pth</name>
    <name evidence="11" type="ORF">H8689_08925</name>
</gene>
<reference evidence="11 12" key="1">
    <citation type="submission" date="2020-08" db="EMBL/GenBank/DDBJ databases">
        <title>Genome public.</title>
        <authorList>
            <person name="Liu C."/>
            <person name="Sun Q."/>
        </authorList>
    </citation>
    <scope>NUCLEOTIDE SEQUENCE [LARGE SCALE GENOMIC DNA]</scope>
    <source>
        <strain evidence="11 12">NSJ-26</strain>
    </source>
</reference>
<name>A0A926EZG6_9FIRM</name>
<evidence type="ECO:0000256" key="6">
    <source>
        <dbReference type="ARBA" id="ARBA00048707"/>
    </source>
</evidence>
<sequence length="193" mass="21697">MYVVVGLGNPGKDYTNTRHNIGFMAIDLLAERNSIELNKIKFKSVYGEGFIGKEKVLLVKPQTYMNNSGIAVKEISQFYKLPVEKIIVIVDDIDIDFASVRIKAKGSAGSHNGLKSIIYHLQEDKFPRVKIGIGKKLEQQDLADFVLSKFTKQEMPEVETSVLNSVEAVETIIKNDINKAMNEYNSKKNKAQE</sequence>
<dbReference type="EC" id="3.1.1.29" evidence="1 8"/>
<dbReference type="GO" id="GO:0072344">
    <property type="term" value="P:rescue of stalled ribosome"/>
    <property type="evidence" value="ECO:0007669"/>
    <property type="project" value="UniProtKB-UniRule"/>
</dbReference>
<dbReference type="Pfam" id="PF01195">
    <property type="entry name" value="Pept_tRNA_hydro"/>
    <property type="match status" value="1"/>
</dbReference>
<feature type="binding site" evidence="8">
    <location>
        <position position="14"/>
    </location>
    <ligand>
        <name>tRNA</name>
        <dbReference type="ChEBI" id="CHEBI:17843"/>
    </ligand>
</feature>
<evidence type="ECO:0000256" key="9">
    <source>
        <dbReference type="RuleBase" id="RU000673"/>
    </source>
</evidence>
<dbReference type="InterPro" id="IPR001328">
    <property type="entry name" value="Pept_tRNA_hydro"/>
</dbReference>
<feature type="site" description="Stabilizes the basic form of H active site to accept a proton" evidence="8">
    <location>
        <position position="91"/>
    </location>
</feature>
<dbReference type="GO" id="GO:0000049">
    <property type="term" value="F:tRNA binding"/>
    <property type="evidence" value="ECO:0007669"/>
    <property type="project" value="UniProtKB-UniRule"/>
</dbReference>
<keyword evidence="3 8" id="KW-0378">Hydrolase</keyword>
<dbReference type="AlphaFoldDB" id="A0A926EZG6"/>
<dbReference type="GO" id="GO:0006515">
    <property type="term" value="P:protein quality control for misfolded or incompletely synthesized proteins"/>
    <property type="evidence" value="ECO:0007669"/>
    <property type="project" value="UniProtKB-UniRule"/>
</dbReference>
<evidence type="ECO:0000256" key="1">
    <source>
        <dbReference type="ARBA" id="ARBA00013260"/>
    </source>
</evidence>
<dbReference type="PROSITE" id="PS01195">
    <property type="entry name" value="PEPT_TRNA_HYDROL_1"/>
    <property type="match status" value="1"/>
</dbReference>
<proteinExistence type="inferred from homology"/>
<evidence type="ECO:0000256" key="10">
    <source>
        <dbReference type="RuleBase" id="RU004320"/>
    </source>
</evidence>
<dbReference type="PROSITE" id="PS01196">
    <property type="entry name" value="PEPT_TRNA_HYDROL_2"/>
    <property type="match status" value="1"/>
</dbReference>
<comment type="similarity">
    <text evidence="5 8 10">Belongs to the PTH family.</text>
</comment>
<comment type="function">
    <text evidence="8">Catalyzes the release of premature peptidyl moieties from peptidyl-tRNA molecules trapped in stalled 50S ribosomal subunits, and thus maintains levels of free tRNAs and 50S ribosomes.</text>
</comment>